<reference evidence="2" key="1">
    <citation type="submission" date="2020-02" db="EMBL/GenBank/DDBJ databases">
        <authorList>
            <person name="Meier V. D."/>
        </authorList>
    </citation>
    <scope>NUCLEOTIDE SEQUENCE</scope>
    <source>
        <strain evidence="2">AVDCRST_MAG27</strain>
    </source>
</reference>
<name>A0A6J4JUI1_9PROT</name>
<feature type="region of interest" description="Disordered" evidence="1">
    <location>
        <begin position="29"/>
        <end position="235"/>
    </location>
</feature>
<feature type="region of interest" description="Disordered" evidence="1">
    <location>
        <begin position="262"/>
        <end position="324"/>
    </location>
</feature>
<sequence>APPPSTPARPSRHHRCRAACPCAARLAGAADPLGGELPARRGGGHALAPPRRADRHRARPADRGREPARSGRDGGGRPPRQGTGRCASGDDVERGLARDRAGALPRGALRPAGGLHPCGAGRHLPERARRQSRGAGAEPCRVPGAGARAAGRARLRHRRQRHDEPPDRRSAGPRGGGGAHACALSRLGAGAGGCDGRADPGGDGEPADRPAASPRRAAAGARHQRGRARCRPAGCAELRRGRVRGRAEHQLVRFLDHGRPAARGHRTLAGGDRGGAGRCPPPRALRRHRGGAGADGAGGVHGPHRRRADAVAAGDPGGRGKARL</sequence>
<feature type="compositionally biased region" description="Gly residues" evidence="1">
    <location>
        <begin position="291"/>
        <end position="301"/>
    </location>
</feature>
<feature type="compositionally biased region" description="Basic and acidic residues" evidence="1">
    <location>
        <begin position="59"/>
        <end position="75"/>
    </location>
</feature>
<evidence type="ECO:0000256" key="1">
    <source>
        <dbReference type="SAM" id="MobiDB-lite"/>
    </source>
</evidence>
<feature type="compositionally biased region" description="Basic and acidic residues" evidence="1">
    <location>
        <begin position="161"/>
        <end position="170"/>
    </location>
</feature>
<feature type="compositionally biased region" description="Gly residues" evidence="1">
    <location>
        <begin position="315"/>
        <end position="324"/>
    </location>
</feature>
<accession>A0A6J4JUI1</accession>
<feature type="compositionally biased region" description="Basic residues" evidence="1">
    <location>
        <begin position="151"/>
        <end position="160"/>
    </location>
</feature>
<dbReference type="AlphaFoldDB" id="A0A6J4JUI1"/>
<dbReference type="EMBL" id="CADCTD010000185">
    <property type="protein sequence ID" value="CAA9287918.1"/>
    <property type="molecule type" value="Genomic_DNA"/>
</dbReference>
<feature type="compositionally biased region" description="Gly residues" evidence="1">
    <location>
        <begin position="189"/>
        <end position="204"/>
    </location>
</feature>
<gene>
    <name evidence="2" type="ORF">AVDCRST_MAG27-4672</name>
</gene>
<feature type="compositionally biased region" description="Basic and acidic residues" evidence="1">
    <location>
        <begin position="91"/>
        <end position="101"/>
    </location>
</feature>
<feature type="non-terminal residue" evidence="2">
    <location>
        <position position="324"/>
    </location>
</feature>
<evidence type="ECO:0000313" key="2">
    <source>
        <dbReference type="EMBL" id="CAA9287918.1"/>
    </source>
</evidence>
<protein>
    <submittedName>
        <fullName evidence="2">BUG/TctC family periplasmic protein</fullName>
    </submittedName>
</protein>
<feature type="compositionally biased region" description="Low complexity" evidence="1">
    <location>
        <begin position="209"/>
        <end position="221"/>
    </location>
</feature>
<organism evidence="2">
    <name type="scientific">uncultured Craurococcus sp</name>
    <dbReference type="NCBI Taxonomy" id="1135998"/>
    <lineage>
        <taxon>Bacteria</taxon>
        <taxon>Pseudomonadati</taxon>
        <taxon>Pseudomonadota</taxon>
        <taxon>Alphaproteobacteria</taxon>
        <taxon>Acetobacterales</taxon>
        <taxon>Acetobacteraceae</taxon>
        <taxon>Craurococcus</taxon>
        <taxon>environmental samples</taxon>
    </lineage>
</organism>
<feature type="non-terminal residue" evidence="2">
    <location>
        <position position="1"/>
    </location>
</feature>
<proteinExistence type="predicted"/>